<keyword evidence="2" id="KW-1185">Reference proteome</keyword>
<sequence>MIAARDGDTAARAQLVLVAAAVIAVGLAPIALAYVQLGAAPVDAAGVADRSDGDVSRALDRAVHDTAAGVPSNYAWNEREAAVDAVNDQLGPRIETLRTSRLRAGVVRGIAYNTSAATAWADARCPSGPDRQFGACEAIDGVVVQDRAGRTHVLGAVFDLRVTTERQTVRSTVRIETATLIS</sequence>
<evidence type="ECO:0000313" key="1">
    <source>
        <dbReference type="EMBL" id="SNZ12627.1"/>
    </source>
</evidence>
<name>A0A285NUB8_NATPI</name>
<accession>A0A285NUB8</accession>
<organism evidence="1 2">
    <name type="scientific">Natronoarchaeum philippinense</name>
    <dbReference type="NCBI Taxonomy" id="558529"/>
    <lineage>
        <taxon>Archaea</taxon>
        <taxon>Methanobacteriati</taxon>
        <taxon>Methanobacteriota</taxon>
        <taxon>Stenosarchaea group</taxon>
        <taxon>Halobacteria</taxon>
        <taxon>Halobacteriales</taxon>
        <taxon>Natronoarchaeaceae</taxon>
    </lineage>
</organism>
<reference evidence="1 2" key="1">
    <citation type="submission" date="2017-09" db="EMBL/GenBank/DDBJ databases">
        <authorList>
            <person name="Ehlers B."/>
            <person name="Leendertz F.H."/>
        </authorList>
    </citation>
    <scope>NUCLEOTIDE SEQUENCE [LARGE SCALE GENOMIC DNA]</scope>
    <source>
        <strain evidence="1 2">DSM 27208</strain>
    </source>
</reference>
<proteinExistence type="predicted"/>
<gene>
    <name evidence="1" type="ORF">SAMN06269185_1840</name>
</gene>
<dbReference type="OrthoDB" id="307144at2157"/>
<dbReference type="AlphaFoldDB" id="A0A285NUB8"/>
<evidence type="ECO:0000313" key="2">
    <source>
        <dbReference type="Proteomes" id="UP000219453"/>
    </source>
</evidence>
<dbReference type="RefSeq" id="WP_097008768.1">
    <property type="nucleotide sequence ID" value="NZ_OBEJ01000002.1"/>
</dbReference>
<protein>
    <submittedName>
        <fullName evidence="1">Uncharacterized protein</fullName>
    </submittedName>
</protein>
<dbReference type="Proteomes" id="UP000219453">
    <property type="component" value="Unassembled WGS sequence"/>
</dbReference>
<dbReference type="EMBL" id="OBEJ01000002">
    <property type="protein sequence ID" value="SNZ12627.1"/>
    <property type="molecule type" value="Genomic_DNA"/>
</dbReference>
<dbReference type="Pfam" id="PF23922">
    <property type="entry name" value="DUF7261"/>
    <property type="match status" value="1"/>
</dbReference>
<dbReference type="InterPro" id="IPR055685">
    <property type="entry name" value="DUF7261"/>
</dbReference>